<evidence type="ECO:0000256" key="5">
    <source>
        <dbReference type="ARBA" id="ARBA00022989"/>
    </source>
</evidence>
<comment type="subcellular location">
    <subcellularLocation>
        <location evidence="1">Cell membrane</location>
        <topology evidence="1">Multi-pass membrane protein</topology>
    </subcellularLocation>
</comment>
<dbReference type="PANTHER" id="PTHR42865:SF7">
    <property type="entry name" value="PROTON_GLUTAMATE-ASPARTATE SYMPORTER"/>
    <property type="match status" value="1"/>
</dbReference>
<name>A0A6J4UNJ3_9DEIN</name>
<accession>A0A6J4UNJ3</accession>
<evidence type="ECO:0000256" key="6">
    <source>
        <dbReference type="ARBA" id="ARBA00023136"/>
    </source>
</evidence>
<organism evidence="8">
    <name type="scientific">uncultured Truepera sp</name>
    <dbReference type="NCBI Taxonomy" id="543023"/>
    <lineage>
        <taxon>Bacteria</taxon>
        <taxon>Thermotogati</taxon>
        <taxon>Deinococcota</taxon>
        <taxon>Deinococci</taxon>
        <taxon>Trueperales</taxon>
        <taxon>Trueperaceae</taxon>
        <taxon>Truepera</taxon>
        <taxon>environmental samples</taxon>
    </lineage>
</organism>
<dbReference type="Pfam" id="PF00375">
    <property type="entry name" value="SDF"/>
    <property type="match status" value="1"/>
</dbReference>
<proteinExistence type="predicted"/>
<reference evidence="8" key="1">
    <citation type="submission" date="2020-02" db="EMBL/GenBank/DDBJ databases">
        <authorList>
            <person name="Meier V. D."/>
        </authorList>
    </citation>
    <scope>NUCLEOTIDE SEQUENCE</scope>
    <source>
        <strain evidence="8">AVDCRST_MAG86</strain>
    </source>
</reference>
<dbReference type="InterPro" id="IPR036458">
    <property type="entry name" value="Na:dicarbo_symporter_sf"/>
</dbReference>
<keyword evidence="4 7" id="KW-0812">Transmembrane</keyword>
<dbReference type="AlphaFoldDB" id="A0A6J4UNJ3"/>
<gene>
    <name evidence="8" type="ORF">AVDCRST_MAG86-194</name>
</gene>
<sequence>MRTSDGAAILQGFNAVFVAQPFGVPLTPALVGAIFLSALLVSFSTAGVLGSGIIMTTVLGAAGVPLEGVALVAGVDRFTDGFRTALDVVGNTANAVLLGRWEDRSGRR</sequence>
<keyword evidence="3" id="KW-1003">Cell membrane</keyword>
<dbReference type="GO" id="GO:0015293">
    <property type="term" value="F:symporter activity"/>
    <property type="evidence" value="ECO:0007669"/>
    <property type="project" value="UniProtKB-KW"/>
</dbReference>
<feature type="transmembrane region" description="Helical" evidence="7">
    <location>
        <begin position="29"/>
        <end position="49"/>
    </location>
</feature>
<dbReference type="Gene3D" id="1.10.3860.10">
    <property type="entry name" value="Sodium:dicarboxylate symporter"/>
    <property type="match status" value="1"/>
</dbReference>
<dbReference type="PRINTS" id="PR00173">
    <property type="entry name" value="EDTRNSPORT"/>
</dbReference>
<keyword evidence="2" id="KW-0813">Transport</keyword>
<dbReference type="SUPFAM" id="SSF118215">
    <property type="entry name" value="Proton glutamate symport protein"/>
    <property type="match status" value="1"/>
</dbReference>
<evidence type="ECO:0000256" key="1">
    <source>
        <dbReference type="ARBA" id="ARBA00004651"/>
    </source>
</evidence>
<dbReference type="GO" id="GO:0005886">
    <property type="term" value="C:plasma membrane"/>
    <property type="evidence" value="ECO:0007669"/>
    <property type="project" value="UniProtKB-SubCell"/>
</dbReference>
<evidence type="ECO:0000256" key="7">
    <source>
        <dbReference type="SAM" id="Phobius"/>
    </source>
</evidence>
<protein>
    <submittedName>
        <fullName evidence="8">Uncharacterized protein</fullName>
    </submittedName>
</protein>
<evidence type="ECO:0000256" key="2">
    <source>
        <dbReference type="ARBA" id="ARBA00022448"/>
    </source>
</evidence>
<keyword evidence="5 7" id="KW-1133">Transmembrane helix</keyword>
<evidence type="ECO:0000256" key="4">
    <source>
        <dbReference type="ARBA" id="ARBA00022692"/>
    </source>
</evidence>
<dbReference type="EMBL" id="CADCWP010000002">
    <property type="protein sequence ID" value="CAA9553161.1"/>
    <property type="molecule type" value="Genomic_DNA"/>
</dbReference>
<dbReference type="PANTHER" id="PTHR42865">
    <property type="entry name" value="PROTON/GLUTAMATE-ASPARTATE SYMPORTER"/>
    <property type="match status" value="1"/>
</dbReference>
<dbReference type="InterPro" id="IPR001991">
    <property type="entry name" value="Na-dicarboxylate_symporter"/>
</dbReference>
<evidence type="ECO:0000313" key="8">
    <source>
        <dbReference type="EMBL" id="CAA9553161.1"/>
    </source>
</evidence>
<evidence type="ECO:0000256" key="3">
    <source>
        <dbReference type="ARBA" id="ARBA00022475"/>
    </source>
</evidence>
<keyword evidence="6 7" id="KW-0472">Membrane</keyword>